<evidence type="ECO:0000256" key="9">
    <source>
        <dbReference type="ARBA" id="ARBA00022597"/>
    </source>
</evidence>
<dbReference type="SUPFAM" id="SSF55804">
    <property type="entry name" value="Phoshotransferase/anion transport protein"/>
    <property type="match status" value="1"/>
</dbReference>
<dbReference type="KEGG" id="bte:BTH_II0906"/>
<reference evidence="17 18" key="1">
    <citation type="journal article" date="2005" name="BMC Genomics">
        <title>Bacterial genome adaptation to niches: divergence of the potential virulence genes in three Burkholderia species of different survival strategies.</title>
        <authorList>
            <person name="Kim H.S."/>
            <person name="Schell M.A."/>
            <person name="Yu Y."/>
            <person name="Ulrich R.L."/>
            <person name="Sarria S.H."/>
            <person name="Nierman W.C."/>
            <person name="DeShazer D."/>
        </authorList>
    </citation>
    <scope>NUCLEOTIDE SEQUENCE [LARGE SCALE GENOMIC DNA]</scope>
    <source>
        <strain evidence="18">ATCC 700388 / DSM 13276 / CCUG 48851 / CIP 106301 / E264</strain>
    </source>
</reference>
<evidence type="ECO:0000256" key="12">
    <source>
        <dbReference type="ARBA" id="ARBA00022723"/>
    </source>
</evidence>
<dbReference type="InterPro" id="IPR002178">
    <property type="entry name" value="PTS_EIIA_type-2_dom"/>
</dbReference>
<evidence type="ECO:0000256" key="5">
    <source>
        <dbReference type="ARBA" id="ARBA00012232"/>
    </source>
</evidence>
<dbReference type="Proteomes" id="UP000001930">
    <property type="component" value="Chromosome II"/>
</dbReference>
<protein>
    <recommendedName>
        <fullName evidence="5">phosphoenolpyruvate--protein phosphotransferase</fullName>
        <ecNumber evidence="5">2.7.3.9</ecNumber>
    </recommendedName>
</protein>
<proteinExistence type="inferred from homology"/>
<evidence type="ECO:0000256" key="11">
    <source>
        <dbReference type="ARBA" id="ARBA00022683"/>
    </source>
</evidence>
<dbReference type="Pfam" id="PF00359">
    <property type="entry name" value="PTS_EIIA_2"/>
    <property type="match status" value="1"/>
</dbReference>
<evidence type="ECO:0000259" key="15">
    <source>
        <dbReference type="PROSITE" id="PS51094"/>
    </source>
</evidence>
<dbReference type="InterPro" id="IPR008279">
    <property type="entry name" value="PEP-util_enz_mobile_dom"/>
</dbReference>
<feature type="domain" description="PTS EIIA type-2" evidence="15">
    <location>
        <begin position="110"/>
        <end position="250"/>
    </location>
</feature>
<dbReference type="CDD" id="cd00211">
    <property type="entry name" value="PTS_IIA_fru"/>
    <property type="match status" value="1"/>
</dbReference>
<keyword evidence="12" id="KW-0479">Metal-binding</keyword>
<dbReference type="PANTHER" id="PTHR46244">
    <property type="entry name" value="PHOSPHOENOLPYRUVATE-PROTEIN PHOSPHOTRANSFERASE"/>
    <property type="match status" value="1"/>
</dbReference>
<evidence type="ECO:0000256" key="8">
    <source>
        <dbReference type="ARBA" id="ARBA00022553"/>
    </source>
</evidence>
<dbReference type="PROSITE" id="PS51094">
    <property type="entry name" value="PTS_EIIA_TYPE_2"/>
    <property type="match status" value="1"/>
</dbReference>
<evidence type="ECO:0000313" key="17">
    <source>
        <dbReference type="EMBL" id="ABC34287.1"/>
    </source>
</evidence>
<dbReference type="Gene3D" id="3.40.930.10">
    <property type="entry name" value="Mannitol-specific EII, Chain A"/>
    <property type="match status" value="1"/>
</dbReference>
<dbReference type="GO" id="GO:0008965">
    <property type="term" value="F:phosphoenolpyruvate-protein phosphotransferase activity"/>
    <property type="evidence" value="ECO:0007669"/>
    <property type="project" value="UniProtKB-EC"/>
</dbReference>
<evidence type="ECO:0000256" key="10">
    <source>
        <dbReference type="ARBA" id="ARBA00022679"/>
    </source>
</evidence>
<comment type="catalytic activity">
    <reaction evidence="1">
        <text>L-histidyl-[protein] + phosphoenolpyruvate = N(pros)-phospho-L-histidyl-[protein] + pyruvate</text>
        <dbReference type="Rhea" id="RHEA:23880"/>
        <dbReference type="Rhea" id="RHEA-COMP:9745"/>
        <dbReference type="Rhea" id="RHEA-COMP:9746"/>
        <dbReference type="ChEBI" id="CHEBI:15361"/>
        <dbReference type="ChEBI" id="CHEBI:29979"/>
        <dbReference type="ChEBI" id="CHEBI:58702"/>
        <dbReference type="ChEBI" id="CHEBI:64837"/>
        <dbReference type="EC" id="2.7.3.9"/>
    </reaction>
</comment>
<keyword evidence="6" id="KW-0813">Transport</keyword>
<dbReference type="Pfam" id="PF02896">
    <property type="entry name" value="PEP-utilizers_C"/>
    <property type="match status" value="1"/>
</dbReference>
<dbReference type="InterPro" id="IPR015813">
    <property type="entry name" value="Pyrv/PenolPyrv_kinase-like_dom"/>
</dbReference>
<dbReference type="Gene3D" id="3.30.1340.10">
    <property type="entry name" value="HPr-like"/>
    <property type="match status" value="1"/>
</dbReference>
<dbReference type="Gene3D" id="3.50.30.10">
    <property type="entry name" value="Phosphohistidine domain"/>
    <property type="match status" value="1"/>
</dbReference>
<dbReference type="InterPro" id="IPR040442">
    <property type="entry name" value="Pyrv_kinase-like_dom_sf"/>
</dbReference>
<keyword evidence="14" id="KW-0460">Magnesium</keyword>
<keyword evidence="9" id="KW-0762">Sugar transport</keyword>
<dbReference type="GO" id="GO:0009401">
    <property type="term" value="P:phosphoenolpyruvate-dependent sugar phosphotransferase system"/>
    <property type="evidence" value="ECO:0007669"/>
    <property type="project" value="UniProtKB-KW"/>
</dbReference>
<evidence type="ECO:0000313" key="18">
    <source>
        <dbReference type="Proteomes" id="UP000001930"/>
    </source>
</evidence>
<evidence type="ECO:0000256" key="1">
    <source>
        <dbReference type="ARBA" id="ARBA00000683"/>
    </source>
</evidence>
<dbReference type="InterPro" id="IPR008731">
    <property type="entry name" value="PTS_EIN"/>
</dbReference>
<dbReference type="Pfam" id="PF05524">
    <property type="entry name" value="PEP-utilisers_N"/>
    <property type="match status" value="1"/>
</dbReference>
<accession>Q2T6U6</accession>
<dbReference type="InterPro" id="IPR036618">
    <property type="entry name" value="PtsI_HPr-bd_sf"/>
</dbReference>
<dbReference type="CDD" id="cd00367">
    <property type="entry name" value="PTS-HPr_like"/>
    <property type="match status" value="1"/>
</dbReference>
<keyword evidence="13" id="KW-0418">Kinase</keyword>
<dbReference type="InterPro" id="IPR050499">
    <property type="entry name" value="PEP-utilizing_PTS_enzyme"/>
</dbReference>
<dbReference type="SUPFAM" id="SSF55594">
    <property type="entry name" value="HPr-like"/>
    <property type="match status" value="1"/>
</dbReference>
<evidence type="ECO:0000256" key="6">
    <source>
        <dbReference type="ARBA" id="ARBA00022448"/>
    </source>
</evidence>
<keyword evidence="8" id="KW-0597">Phosphoprotein</keyword>
<name>Q2T6U6_BURTA</name>
<sequence length="955" mass="100654">MSRTGPLFDSTRETVATDTPAASATSLIRNAMTTEIDFSSGSVFTLNRGGGSEPRRMRRHRPRTGRSPILSALAAHFTRFPKIGERLTVKVVSISIRTFQRLIPGDAMPPLLTAELVRLGAKADSKHDAIGQAGALLVAAGVIEPGYVDSLLGRERVSNTYLGSGVAIPHGLQEDRHLIRRTGVAVLQLPDGVEWQGGERARLVVAIAAQSDEHIVLLQRLTRLIGDPAQLERLLAARDSRAIVDALNGARPANAAGGAPTAAAAVAATPADYAHKLDLILDYPHGLHARPASAWVATAKRYQAALRVRCGELAADPKNLVSLLQLGATAQARLVVSAQGVDAADALAALARTIGSLAAEEHARAAAAQARRQSAQPALWTPEDPAAAIEGVGAGPGLVTGPVRVLRATRVDVEDRPGDALDASHRLERALADTAAELDALARETASRLGAAEGEIFVAQRELLNDAALLGEVARLTVDGHGLAWAWHRATDAQAERLAALPDPLLAARAADLRDVARRVLRHLGETGGPARDAAGGAGARAPAILIAEDLTPSDTAQLDPAVTLGFCTVAGGPTSHTAILARTLGVPAAVACGATLMDVADGACAVLDGNAGRLYVGVSARDAERARQVEQRLADERRRASANRALPAATLDGHVIEIGANITRPAQVADALAQGADGVGLMRTEFLFLERRDAPDEDEQYACYRQMVDASGGRRLIIRTLDIGGDKQVPYLNLPHESNPFLGVRGLRLCLRRPDLFVPQLRALYRAAKAGPLWIMFPMVSTLDEAREALALAETVRAELDAPKVPLGIMVETPSAAALADHFAQLVDFFSIGTNDLTQYVLAIDREHPELARLAESLHPAVLRMIRQTVDGARRHRKWVGVCGGLAGDPLGASILAGLGVDELSMSARDVAAVKARLRGARLDALTALAARALDCADVDAVRALDSAEIRVAA</sequence>
<dbReference type="GO" id="GO:0046872">
    <property type="term" value="F:metal ion binding"/>
    <property type="evidence" value="ECO:0007669"/>
    <property type="project" value="UniProtKB-KW"/>
</dbReference>
<dbReference type="PANTHER" id="PTHR46244:SF6">
    <property type="entry name" value="PHOSPHOENOLPYRUVATE-PROTEIN PHOSPHOTRANSFERASE"/>
    <property type="match status" value="1"/>
</dbReference>
<dbReference type="InterPro" id="IPR023151">
    <property type="entry name" value="PEP_util_CS"/>
</dbReference>
<dbReference type="InterPro" id="IPR018274">
    <property type="entry name" value="PEP_util_AS"/>
</dbReference>
<dbReference type="SUPFAM" id="SSF47831">
    <property type="entry name" value="Enzyme I of the PEP:sugar phosphotransferase system HPr-binding (sub)domain"/>
    <property type="match status" value="1"/>
</dbReference>
<dbReference type="PROSITE" id="PS00369">
    <property type="entry name" value="PTS_HPR_HIS"/>
    <property type="match status" value="1"/>
</dbReference>
<feature type="domain" description="HPr" evidence="16">
    <location>
        <begin position="274"/>
        <end position="361"/>
    </location>
</feature>
<evidence type="ECO:0000256" key="3">
    <source>
        <dbReference type="ARBA" id="ARBA00004496"/>
    </source>
</evidence>
<evidence type="ECO:0000259" key="16">
    <source>
        <dbReference type="PROSITE" id="PS51350"/>
    </source>
</evidence>
<keyword evidence="10" id="KW-0808">Transferase</keyword>
<dbReference type="HOGENOM" id="CLU_007308_4_1_4"/>
<dbReference type="PRINTS" id="PR00107">
    <property type="entry name" value="PHOSPHOCPHPR"/>
</dbReference>
<dbReference type="GO" id="GO:0005737">
    <property type="term" value="C:cytoplasm"/>
    <property type="evidence" value="ECO:0007669"/>
    <property type="project" value="UniProtKB-SubCell"/>
</dbReference>
<dbReference type="PROSITE" id="PS00372">
    <property type="entry name" value="PTS_EIIA_TYPE_2_HIS"/>
    <property type="match status" value="1"/>
</dbReference>
<dbReference type="SUPFAM" id="SSF52009">
    <property type="entry name" value="Phosphohistidine domain"/>
    <property type="match status" value="1"/>
</dbReference>
<dbReference type="AlphaFoldDB" id="Q2T6U6"/>
<dbReference type="InterPro" id="IPR006318">
    <property type="entry name" value="PTS_EI-like"/>
</dbReference>
<dbReference type="Gene3D" id="1.10.274.10">
    <property type="entry name" value="PtsI, HPr-binding domain"/>
    <property type="match status" value="1"/>
</dbReference>
<dbReference type="Gene3D" id="3.20.20.60">
    <property type="entry name" value="Phosphoenolpyruvate-binding domains"/>
    <property type="match status" value="1"/>
</dbReference>
<dbReference type="EC" id="2.7.3.9" evidence="5"/>
<dbReference type="InterPro" id="IPR035895">
    <property type="entry name" value="HPr-like_sf"/>
</dbReference>
<keyword evidence="11" id="KW-0598">Phosphotransferase system</keyword>
<dbReference type="InterPro" id="IPR000121">
    <property type="entry name" value="PEP_util_C"/>
</dbReference>
<dbReference type="Pfam" id="PF00391">
    <property type="entry name" value="PEP-utilizers"/>
    <property type="match status" value="1"/>
</dbReference>
<keyword evidence="7" id="KW-0963">Cytoplasm</keyword>
<dbReference type="Pfam" id="PF00381">
    <property type="entry name" value="PTS-HPr"/>
    <property type="match status" value="1"/>
</dbReference>
<dbReference type="PROSITE" id="PS51350">
    <property type="entry name" value="PTS_HPR_DOM"/>
    <property type="match status" value="1"/>
</dbReference>
<evidence type="ECO:0000256" key="7">
    <source>
        <dbReference type="ARBA" id="ARBA00022490"/>
    </source>
</evidence>
<comment type="cofactor">
    <cofactor evidence="2">
        <name>Mg(2+)</name>
        <dbReference type="ChEBI" id="CHEBI:18420"/>
    </cofactor>
</comment>
<dbReference type="GO" id="GO:0016301">
    <property type="term" value="F:kinase activity"/>
    <property type="evidence" value="ECO:0007669"/>
    <property type="project" value="UniProtKB-KW"/>
</dbReference>
<keyword evidence="18" id="KW-1185">Reference proteome</keyword>
<dbReference type="InterPro" id="IPR016152">
    <property type="entry name" value="PTrfase/Anion_transptr"/>
</dbReference>
<evidence type="ECO:0000256" key="2">
    <source>
        <dbReference type="ARBA" id="ARBA00001946"/>
    </source>
</evidence>
<dbReference type="EMBL" id="CP000085">
    <property type="protein sequence ID" value="ABC34287.1"/>
    <property type="molecule type" value="Genomic_DNA"/>
</dbReference>
<dbReference type="InterPro" id="IPR000032">
    <property type="entry name" value="HPr-like"/>
</dbReference>
<dbReference type="InterPro" id="IPR036637">
    <property type="entry name" value="Phosphohistidine_dom_sf"/>
</dbReference>
<dbReference type="PROSITE" id="PS00742">
    <property type="entry name" value="PEP_ENZYMES_2"/>
    <property type="match status" value="1"/>
</dbReference>
<comment type="similarity">
    <text evidence="4">Belongs to the PEP-utilizing enzyme family.</text>
</comment>
<dbReference type="InterPro" id="IPR001020">
    <property type="entry name" value="PTS_HPr_His_P_site"/>
</dbReference>
<comment type="subcellular location">
    <subcellularLocation>
        <location evidence="3">Cytoplasm</location>
    </subcellularLocation>
</comment>
<dbReference type="PRINTS" id="PR01736">
    <property type="entry name" value="PHPHTRNFRASE"/>
</dbReference>
<evidence type="ECO:0000256" key="13">
    <source>
        <dbReference type="ARBA" id="ARBA00022777"/>
    </source>
</evidence>
<dbReference type="NCBIfam" id="TIGR01417">
    <property type="entry name" value="PTS_I_fam"/>
    <property type="match status" value="1"/>
</dbReference>
<gene>
    <name evidence="17" type="ordered locus">BTH_II0906</name>
</gene>
<evidence type="ECO:0000256" key="14">
    <source>
        <dbReference type="ARBA" id="ARBA00022842"/>
    </source>
</evidence>
<organism evidence="17 18">
    <name type="scientific">Burkholderia thailandensis (strain ATCC 700388 / DSM 13276 / CCUG 48851 / CIP 106301 / E264)</name>
    <dbReference type="NCBI Taxonomy" id="271848"/>
    <lineage>
        <taxon>Bacteria</taxon>
        <taxon>Pseudomonadati</taxon>
        <taxon>Pseudomonadota</taxon>
        <taxon>Betaproteobacteria</taxon>
        <taxon>Burkholderiales</taxon>
        <taxon>Burkholderiaceae</taxon>
        <taxon>Burkholderia</taxon>
        <taxon>pseudomallei group</taxon>
    </lineage>
</organism>
<evidence type="ECO:0000256" key="4">
    <source>
        <dbReference type="ARBA" id="ARBA00007837"/>
    </source>
</evidence>
<dbReference type="PROSITE" id="PS00370">
    <property type="entry name" value="PEP_ENZYMES_PHOS_SITE"/>
    <property type="match status" value="1"/>
</dbReference>
<dbReference type="SUPFAM" id="SSF51621">
    <property type="entry name" value="Phosphoenolpyruvate/pyruvate domain"/>
    <property type="match status" value="1"/>
</dbReference>